<dbReference type="EMBL" id="LGKP01000004">
    <property type="protein sequence ID" value="KPL91661.1"/>
    <property type="molecule type" value="Genomic_DNA"/>
</dbReference>
<sequence length="117" mass="13473">MIVQATEQEGYEKLSQELRRGVVILAALSQLQTPQYGYSLIDRLAERGFNIDQGTLYPLLRRLESQGFLDSMWNVEGSRPRRYYVINEAGRTILAQLSHDWQSLAEVMQRLLNDEGV</sequence>
<dbReference type="AlphaFoldDB" id="A0A0P6YDR2"/>
<gene>
    <name evidence="2" type="ORF">SE18_01330</name>
</gene>
<dbReference type="Proteomes" id="UP000050277">
    <property type="component" value="Unassembled WGS sequence"/>
</dbReference>
<dbReference type="PANTHER" id="PTHR33169">
    <property type="entry name" value="PADR-FAMILY TRANSCRIPTIONAL REGULATOR"/>
    <property type="match status" value="1"/>
</dbReference>
<evidence type="ECO:0000313" key="3">
    <source>
        <dbReference type="Proteomes" id="UP000050277"/>
    </source>
</evidence>
<proteinExistence type="predicted"/>
<accession>A0A0P6YDR2</accession>
<dbReference type="InterPro" id="IPR036388">
    <property type="entry name" value="WH-like_DNA-bd_sf"/>
</dbReference>
<dbReference type="STRING" id="70996.SE18_01330"/>
<evidence type="ECO:0000259" key="1">
    <source>
        <dbReference type="Pfam" id="PF03551"/>
    </source>
</evidence>
<dbReference type="OrthoDB" id="9808017at2"/>
<dbReference type="InterPro" id="IPR005149">
    <property type="entry name" value="Tscrpt_reg_PadR_N"/>
</dbReference>
<dbReference type="InterPro" id="IPR052509">
    <property type="entry name" value="Metal_resp_DNA-bind_regulator"/>
</dbReference>
<name>A0A0P6YDR2_9CHLR</name>
<dbReference type="PANTHER" id="PTHR33169:SF14">
    <property type="entry name" value="TRANSCRIPTIONAL REGULATOR RV3488"/>
    <property type="match status" value="1"/>
</dbReference>
<keyword evidence="3" id="KW-1185">Reference proteome</keyword>
<dbReference type="SUPFAM" id="SSF46785">
    <property type="entry name" value="Winged helix' DNA-binding domain"/>
    <property type="match status" value="1"/>
</dbReference>
<evidence type="ECO:0000313" key="2">
    <source>
        <dbReference type="EMBL" id="KPL91661.1"/>
    </source>
</evidence>
<protein>
    <submittedName>
        <fullName evidence="2">PadR family transcriptional regulator</fullName>
    </submittedName>
</protein>
<comment type="caution">
    <text evidence="2">The sequence shown here is derived from an EMBL/GenBank/DDBJ whole genome shotgun (WGS) entry which is preliminary data.</text>
</comment>
<feature type="domain" description="Transcription regulator PadR N-terminal" evidence="1">
    <location>
        <begin position="24"/>
        <end position="95"/>
    </location>
</feature>
<organism evidence="2 3">
    <name type="scientific">Herpetosiphon geysericola</name>
    <dbReference type="NCBI Taxonomy" id="70996"/>
    <lineage>
        <taxon>Bacteria</taxon>
        <taxon>Bacillati</taxon>
        <taxon>Chloroflexota</taxon>
        <taxon>Chloroflexia</taxon>
        <taxon>Herpetosiphonales</taxon>
        <taxon>Herpetosiphonaceae</taxon>
        <taxon>Herpetosiphon</taxon>
    </lineage>
</organism>
<reference evidence="2 3" key="1">
    <citation type="submission" date="2015-07" db="EMBL/GenBank/DDBJ databases">
        <title>Whole genome sequence of Herpetosiphon geysericola DSM 7119.</title>
        <authorList>
            <person name="Hemp J."/>
            <person name="Ward L.M."/>
            <person name="Pace L.A."/>
            <person name="Fischer W.W."/>
        </authorList>
    </citation>
    <scope>NUCLEOTIDE SEQUENCE [LARGE SCALE GENOMIC DNA]</scope>
    <source>
        <strain evidence="2 3">DSM 7119</strain>
    </source>
</reference>
<dbReference type="InterPro" id="IPR036390">
    <property type="entry name" value="WH_DNA-bd_sf"/>
</dbReference>
<dbReference type="PATRIC" id="fig|70996.4.peg.666"/>
<dbReference type="Gene3D" id="1.10.10.10">
    <property type="entry name" value="Winged helix-like DNA-binding domain superfamily/Winged helix DNA-binding domain"/>
    <property type="match status" value="1"/>
</dbReference>
<dbReference type="Pfam" id="PF03551">
    <property type="entry name" value="PadR"/>
    <property type="match status" value="1"/>
</dbReference>